<sequence length="259" mass="29479">MAKPNKDLPSFVVYQPNKKEFHICLEAGNIYYIWRSNYPPTRDNRFARKITRLKGIMPKEIPGKQVYDRGTYSINKGDDKLAVEKKIRQGLRQRSFSFILNGKKLKGRFIIKQTSAGTVLQKFKDKFAAEEDVLGADLSRTIRLMIPGYDPRSIKLPAPEKRKEGAASKKSVAARATGQPPEEPLTADKTIGRIAYRFVFYHSDTGPDCCLVTNDRNEVLVLQKEKNQWQLLKSARGDISKKARALEQHAQALDQLREA</sequence>
<evidence type="ECO:0000313" key="3">
    <source>
        <dbReference type="Proteomes" id="UP001199816"/>
    </source>
</evidence>
<dbReference type="Proteomes" id="UP001199816">
    <property type="component" value="Unassembled WGS sequence"/>
</dbReference>
<evidence type="ECO:0000256" key="1">
    <source>
        <dbReference type="SAM" id="MobiDB-lite"/>
    </source>
</evidence>
<dbReference type="EMBL" id="JAJNEC010000003">
    <property type="protein sequence ID" value="MCD2421400.1"/>
    <property type="molecule type" value="Genomic_DNA"/>
</dbReference>
<gene>
    <name evidence="2" type="ORF">LQ567_01405</name>
</gene>
<organism evidence="2 3">
    <name type="scientific">Niabella pedocola</name>
    <dbReference type="NCBI Taxonomy" id="1752077"/>
    <lineage>
        <taxon>Bacteria</taxon>
        <taxon>Pseudomonadati</taxon>
        <taxon>Bacteroidota</taxon>
        <taxon>Chitinophagia</taxon>
        <taxon>Chitinophagales</taxon>
        <taxon>Chitinophagaceae</taxon>
        <taxon>Niabella</taxon>
    </lineage>
</organism>
<reference evidence="2 3" key="1">
    <citation type="submission" date="2021-11" db="EMBL/GenBank/DDBJ databases">
        <title>Genomic of Niabella pedocola.</title>
        <authorList>
            <person name="Wu T."/>
        </authorList>
    </citation>
    <scope>NUCLEOTIDE SEQUENCE [LARGE SCALE GENOMIC DNA]</scope>
    <source>
        <strain evidence="2 3">JCM 31011</strain>
    </source>
</reference>
<name>A0ABS8PJY8_9BACT</name>
<evidence type="ECO:0008006" key="4">
    <source>
        <dbReference type="Google" id="ProtNLM"/>
    </source>
</evidence>
<protein>
    <recommendedName>
        <fullName evidence="4">Translation initiation factor IF-3</fullName>
    </recommendedName>
</protein>
<accession>A0ABS8PJY8</accession>
<proteinExistence type="predicted"/>
<dbReference type="RefSeq" id="WP_231002306.1">
    <property type="nucleotide sequence ID" value="NZ_JAJNEC010000003.1"/>
</dbReference>
<feature type="compositionally biased region" description="Basic and acidic residues" evidence="1">
    <location>
        <begin position="158"/>
        <end position="167"/>
    </location>
</feature>
<keyword evidence="3" id="KW-1185">Reference proteome</keyword>
<evidence type="ECO:0000313" key="2">
    <source>
        <dbReference type="EMBL" id="MCD2421400.1"/>
    </source>
</evidence>
<comment type="caution">
    <text evidence="2">The sequence shown here is derived from an EMBL/GenBank/DDBJ whole genome shotgun (WGS) entry which is preliminary data.</text>
</comment>
<feature type="region of interest" description="Disordered" evidence="1">
    <location>
        <begin position="155"/>
        <end position="186"/>
    </location>
</feature>